<dbReference type="EMBL" id="CAXITT010000140">
    <property type="protein sequence ID" value="CAL1533327.1"/>
    <property type="molecule type" value="Genomic_DNA"/>
</dbReference>
<dbReference type="AlphaFoldDB" id="A0AAV2HHA1"/>
<evidence type="ECO:0000259" key="2">
    <source>
        <dbReference type="Pfam" id="PF15115"/>
    </source>
</evidence>
<evidence type="ECO:0000313" key="4">
    <source>
        <dbReference type="Proteomes" id="UP001497497"/>
    </source>
</evidence>
<keyword evidence="4" id="KW-1185">Reference proteome</keyword>
<evidence type="ECO:0000256" key="1">
    <source>
        <dbReference type="SAM" id="MobiDB-lite"/>
    </source>
</evidence>
<dbReference type="PANTHER" id="PTHR35440">
    <property type="entry name" value="TESTIS-EXPRESSED PROTEIN 36"/>
    <property type="match status" value="1"/>
</dbReference>
<name>A0AAV2HHA1_LYMST</name>
<dbReference type="Proteomes" id="UP001497497">
    <property type="component" value="Unassembled WGS sequence"/>
</dbReference>
<organism evidence="3 4">
    <name type="scientific">Lymnaea stagnalis</name>
    <name type="common">Great pond snail</name>
    <name type="synonym">Helix stagnalis</name>
    <dbReference type="NCBI Taxonomy" id="6523"/>
    <lineage>
        <taxon>Eukaryota</taxon>
        <taxon>Metazoa</taxon>
        <taxon>Spiralia</taxon>
        <taxon>Lophotrochozoa</taxon>
        <taxon>Mollusca</taxon>
        <taxon>Gastropoda</taxon>
        <taxon>Heterobranchia</taxon>
        <taxon>Euthyneura</taxon>
        <taxon>Panpulmonata</taxon>
        <taxon>Hygrophila</taxon>
        <taxon>Lymnaeoidea</taxon>
        <taxon>Lymnaeidae</taxon>
        <taxon>Lymnaea</taxon>
    </lineage>
</organism>
<accession>A0AAV2HHA1</accession>
<feature type="region of interest" description="Disordered" evidence="1">
    <location>
        <begin position="1"/>
        <end position="22"/>
    </location>
</feature>
<protein>
    <recommendedName>
        <fullName evidence="2">Domain of unknown function with conserved HDNR motif domain-containing protein</fullName>
    </recommendedName>
</protein>
<dbReference type="PANTHER" id="PTHR35440:SF1">
    <property type="entry name" value="TESTIS-EXPRESSED PROTEIN 36"/>
    <property type="match status" value="1"/>
</dbReference>
<dbReference type="Pfam" id="PF15115">
    <property type="entry name" value="HDNR"/>
    <property type="match status" value="1"/>
</dbReference>
<sequence length="259" mass="30112">MGKGRVNAPSSAKDGIWDPSQKKEMKLLTETKERMLTGNRFRHRGEVGDPEGKFRQATSTRNMLEAPFSAPVRPGSPPVAYKNKEEAVYNQEYPFTQHDNRHFFQERGEYFGNGRDTRYLGRRLHPNIQRLHRTEQTFLHHHSRHPTRHDYNPITAVSYQPPGYTEAPQRRRFPKTYQTAQTPDSQQELAPWNSSPWRTPLHVLAVTQEPFLPDNKWRYSFHGSYKVCPSYDRKAYPKVPNVLNRYGADFATVSTAKLA</sequence>
<reference evidence="3 4" key="1">
    <citation type="submission" date="2024-04" db="EMBL/GenBank/DDBJ databases">
        <authorList>
            <consortium name="Genoscope - CEA"/>
            <person name="William W."/>
        </authorList>
    </citation>
    <scope>NUCLEOTIDE SEQUENCE [LARGE SCALE GENOMIC DNA]</scope>
</reference>
<evidence type="ECO:0000313" key="3">
    <source>
        <dbReference type="EMBL" id="CAL1533327.1"/>
    </source>
</evidence>
<feature type="domain" description="Domain of unknown function with conserved HDNR motif" evidence="2">
    <location>
        <begin position="38"/>
        <end position="193"/>
    </location>
</feature>
<comment type="caution">
    <text evidence="3">The sequence shown here is derived from an EMBL/GenBank/DDBJ whole genome shotgun (WGS) entry which is preliminary data.</text>
</comment>
<proteinExistence type="predicted"/>
<gene>
    <name evidence="3" type="ORF">GSLYS_00007345001</name>
</gene>
<dbReference type="InterPro" id="IPR029369">
    <property type="entry name" value="HDNR"/>
</dbReference>